<dbReference type="RefSeq" id="WP_196193919.1">
    <property type="nucleotide sequence ID" value="NZ_JADPRT010000004.1"/>
</dbReference>
<dbReference type="AlphaFoldDB" id="A0A931B090"/>
<accession>A0A931B090</accession>
<dbReference type="Pfam" id="PF10094">
    <property type="entry name" value="DUF2332"/>
    <property type="match status" value="1"/>
</dbReference>
<keyword evidence="2" id="KW-1185">Reference proteome</keyword>
<comment type="caution">
    <text evidence="1">The sequence shown here is derived from an EMBL/GenBank/DDBJ whole genome shotgun (WGS) entry which is preliminary data.</text>
</comment>
<dbReference type="EMBL" id="JADPRT010000004">
    <property type="protein sequence ID" value="MBF9068770.1"/>
    <property type="molecule type" value="Genomic_DNA"/>
</dbReference>
<dbReference type="Proteomes" id="UP000657385">
    <property type="component" value="Unassembled WGS sequence"/>
</dbReference>
<protein>
    <submittedName>
        <fullName evidence="1">DUF2332 domain-containing protein</fullName>
    </submittedName>
</protein>
<evidence type="ECO:0000313" key="2">
    <source>
        <dbReference type="Proteomes" id="UP000657385"/>
    </source>
</evidence>
<organism evidence="1 2">
    <name type="scientific">Streptacidiphilus fuscans</name>
    <dbReference type="NCBI Taxonomy" id="2789292"/>
    <lineage>
        <taxon>Bacteria</taxon>
        <taxon>Bacillati</taxon>
        <taxon>Actinomycetota</taxon>
        <taxon>Actinomycetes</taxon>
        <taxon>Kitasatosporales</taxon>
        <taxon>Streptomycetaceae</taxon>
        <taxon>Streptacidiphilus</taxon>
    </lineage>
</organism>
<name>A0A931B090_9ACTN</name>
<proteinExistence type="predicted"/>
<sequence length="356" mass="38402">MTDKIANDPRASIRNAFADAREFTTSPLYRSLARVVAEDDALLDLAARGRAGQYPTFLFFGAVHHVLLSGVDHPLAAFFPSRVADPAPAEGQAAGAALRSFCAAYEWELTSLISSRLVQTNQVQRSLALRYGLATLLPETDGTPVHLIEVGASAGLNLGYDRYGYTVGAQRFGNPDSPVQLAAELLGDGPLPDLDTLPKVASVLGVDLNPIDIRDVEDRRWLEALIWPENHDQRRLFSAASELIAADAPPIRAGDAAVVLPELAASLPAGEPRVVYHSGTRMHVPAHHLDAFDAGIESLGADGPLWWLSLEDAPDPALPRSSDRFGAALNLRGPDGERRTLAVVDGHLRWVEPMPW</sequence>
<dbReference type="InterPro" id="IPR011200">
    <property type="entry name" value="UCP012608"/>
</dbReference>
<evidence type="ECO:0000313" key="1">
    <source>
        <dbReference type="EMBL" id="MBF9068770.1"/>
    </source>
</evidence>
<reference evidence="1" key="1">
    <citation type="submission" date="2020-11" db="EMBL/GenBank/DDBJ databases">
        <title>Isolation and identification of active actinomycetes.</title>
        <authorList>
            <person name="Yu B."/>
        </authorList>
    </citation>
    <scope>NUCLEOTIDE SEQUENCE</scope>
    <source>
        <strain evidence="1">NEAU-YB345</strain>
    </source>
</reference>
<gene>
    <name evidence="1" type="ORF">I2501_12125</name>
</gene>